<organism evidence="4 5">
    <name type="scientific">Polyangium fumosum</name>
    <dbReference type="NCBI Taxonomy" id="889272"/>
    <lineage>
        <taxon>Bacteria</taxon>
        <taxon>Pseudomonadati</taxon>
        <taxon>Myxococcota</taxon>
        <taxon>Polyangia</taxon>
        <taxon>Polyangiales</taxon>
        <taxon>Polyangiaceae</taxon>
        <taxon>Polyangium</taxon>
    </lineage>
</organism>
<evidence type="ECO:0000313" key="4">
    <source>
        <dbReference type="EMBL" id="TKD00927.1"/>
    </source>
</evidence>
<dbReference type="OrthoDB" id="4276066at2"/>
<keyword evidence="5" id="KW-1185">Reference proteome</keyword>
<evidence type="ECO:0000256" key="1">
    <source>
        <dbReference type="ARBA" id="ARBA00022801"/>
    </source>
</evidence>
<feature type="domain" description="AB hydrolase-1" evidence="3">
    <location>
        <begin position="109"/>
        <end position="360"/>
    </location>
</feature>
<evidence type="ECO:0000256" key="2">
    <source>
        <dbReference type="SAM" id="MobiDB-lite"/>
    </source>
</evidence>
<keyword evidence="1 4" id="KW-0378">Hydrolase</keyword>
<sequence length="390" mass="41739">MVRARIARARARRPRSSPPRRRLIRSRCSSVAGSRLSDPQELVMRILVLLFSLVLLIATPASALAAPSVAVRPVSFTVTNPLELGALRTVRGSLYLPAKNTQCRKSVMLLIPGLSYGAWAWDFPFEPDTYSVARALASQGFPAIAIDKLGYGASDHPNGYTLTVESYAAMTSQIVTQLRTGLYQTPLPSLPMAFSRVGLMGHSAGTEIAELTAALFGGVDVLIATGYTHVPTPRILTDFTTGDSVRAALSDHVYFGGTVEQRTEYMYNLSHADPSVVAVDTAMAELTPSGEILTISSQPSRLVMGLITAPVLLVLAEHDLLFPPALLGVPVGELELALFALSADKALHVVPDAGHSFMLHTNAPETNAAIVDWLSERVPACQASGLPQLF</sequence>
<dbReference type="Pfam" id="PF12697">
    <property type="entry name" value="Abhydrolase_6"/>
    <property type="match status" value="1"/>
</dbReference>
<evidence type="ECO:0000313" key="5">
    <source>
        <dbReference type="Proteomes" id="UP000309215"/>
    </source>
</evidence>
<comment type="caution">
    <text evidence="4">The sequence shown here is derived from an EMBL/GenBank/DDBJ whole genome shotgun (WGS) entry which is preliminary data.</text>
</comment>
<reference evidence="4 5" key="1">
    <citation type="submission" date="2019-04" db="EMBL/GenBank/DDBJ databases">
        <authorList>
            <person name="Li Y."/>
            <person name="Wang J."/>
        </authorList>
    </citation>
    <scope>NUCLEOTIDE SEQUENCE [LARGE SCALE GENOMIC DNA]</scope>
    <source>
        <strain evidence="4 5">DSM 14668</strain>
    </source>
</reference>
<dbReference type="Proteomes" id="UP000309215">
    <property type="component" value="Unassembled WGS sequence"/>
</dbReference>
<dbReference type="InterPro" id="IPR050266">
    <property type="entry name" value="AB_hydrolase_sf"/>
</dbReference>
<dbReference type="InterPro" id="IPR029058">
    <property type="entry name" value="AB_hydrolase_fold"/>
</dbReference>
<dbReference type="Gene3D" id="3.40.50.1820">
    <property type="entry name" value="alpha/beta hydrolase"/>
    <property type="match status" value="1"/>
</dbReference>
<proteinExistence type="predicted"/>
<dbReference type="GO" id="GO:0016787">
    <property type="term" value="F:hydrolase activity"/>
    <property type="evidence" value="ECO:0007669"/>
    <property type="project" value="UniProtKB-KW"/>
</dbReference>
<gene>
    <name evidence="4" type="ORF">E8A74_32830</name>
</gene>
<accession>A0A4U1J1U7</accession>
<feature type="region of interest" description="Disordered" evidence="2">
    <location>
        <begin position="1"/>
        <end position="24"/>
    </location>
</feature>
<dbReference type="PANTHER" id="PTHR43798">
    <property type="entry name" value="MONOACYLGLYCEROL LIPASE"/>
    <property type="match status" value="1"/>
</dbReference>
<dbReference type="InterPro" id="IPR000073">
    <property type="entry name" value="AB_hydrolase_1"/>
</dbReference>
<dbReference type="EMBL" id="SSMQ01000043">
    <property type="protein sequence ID" value="TKD00927.1"/>
    <property type="molecule type" value="Genomic_DNA"/>
</dbReference>
<dbReference type="PANTHER" id="PTHR43798:SF31">
    <property type="entry name" value="AB HYDROLASE SUPERFAMILY PROTEIN YCLE"/>
    <property type="match status" value="1"/>
</dbReference>
<dbReference type="SUPFAM" id="SSF53474">
    <property type="entry name" value="alpha/beta-Hydrolases"/>
    <property type="match status" value="1"/>
</dbReference>
<dbReference type="GO" id="GO:0016020">
    <property type="term" value="C:membrane"/>
    <property type="evidence" value="ECO:0007669"/>
    <property type="project" value="TreeGrafter"/>
</dbReference>
<evidence type="ECO:0000259" key="3">
    <source>
        <dbReference type="Pfam" id="PF12697"/>
    </source>
</evidence>
<protein>
    <submittedName>
        <fullName evidence="4">Alpha/beta fold hydrolase</fullName>
    </submittedName>
</protein>
<name>A0A4U1J1U7_9BACT</name>
<dbReference type="AlphaFoldDB" id="A0A4U1J1U7"/>